<feature type="compositionally biased region" description="Acidic residues" evidence="1">
    <location>
        <begin position="307"/>
        <end position="318"/>
    </location>
</feature>
<feature type="compositionally biased region" description="Low complexity" evidence="1">
    <location>
        <begin position="157"/>
        <end position="172"/>
    </location>
</feature>
<dbReference type="OrthoDB" id="371463at2759"/>
<keyword evidence="3" id="KW-1185">Reference proteome</keyword>
<evidence type="ECO:0000313" key="2">
    <source>
        <dbReference type="EMBL" id="RFU30572.1"/>
    </source>
</evidence>
<feature type="region of interest" description="Disordered" evidence="1">
    <location>
        <begin position="301"/>
        <end position="342"/>
    </location>
</feature>
<dbReference type="AlphaFoldDB" id="A0A3E2HBQ0"/>
<organism evidence="2 3">
    <name type="scientific">Scytalidium lignicola</name>
    <name type="common">Hyphomycete</name>
    <dbReference type="NCBI Taxonomy" id="5539"/>
    <lineage>
        <taxon>Eukaryota</taxon>
        <taxon>Fungi</taxon>
        <taxon>Dikarya</taxon>
        <taxon>Ascomycota</taxon>
        <taxon>Pezizomycotina</taxon>
        <taxon>Leotiomycetes</taxon>
        <taxon>Leotiomycetes incertae sedis</taxon>
        <taxon>Scytalidium</taxon>
    </lineage>
</organism>
<dbReference type="EMBL" id="NCSJ02000097">
    <property type="protein sequence ID" value="RFU30572.1"/>
    <property type="molecule type" value="Genomic_DNA"/>
</dbReference>
<proteinExistence type="predicted"/>
<gene>
    <name evidence="2" type="ORF">B7463_g5787</name>
</gene>
<sequence>MPTYLLHGFRWHRKSILLHVIFNDLDDAAPEWIIAPATSITLLNSFYSLFDFLPPSHPPSTGVAAFPMTRTKRDMQERRDMAGIGPAGARPPATSAGEERTTDAGGHGAAAGALHKRRSIQNLGLLARPMSRMLSTSDVPDRIKHSRNGNGNGNGNSNGLNSSMESSPGSTSENLPRSKEPRFNDWSVVKFIEQYDANELVVSQPWAYIADYVVEVPLGVSITEEMERYEVWKSESEGTTSSVPDSPVPAAAGSRSSTLSVGARGMKRRSKWVGWFERLRDSVEKNEKVGWYVVVCEDEERAYSPPDSDEDEEDVVVEEESKPKNPRTGMIRDFLNKRKSGR</sequence>
<dbReference type="OMA" id="PEWIIAP"/>
<feature type="non-terminal residue" evidence="2">
    <location>
        <position position="342"/>
    </location>
</feature>
<reference evidence="2 3" key="1">
    <citation type="submission" date="2018-05" db="EMBL/GenBank/DDBJ databases">
        <title>Draft genome sequence of Scytalidium lignicola DSM 105466, a ubiquitous saprotrophic fungus.</title>
        <authorList>
            <person name="Buettner E."/>
            <person name="Gebauer A.M."/>
            <person name="Hofrichter M."/>
            <person name="Liers C."/>
            <person name="Kellner H."/>
        </authorList>
    </citation>
    <scope>NUCLEOTIDE SEQUENCE [LARGE SCALE GENOMIC DNA]</scope>
    <source>
        <strain evidence="2 3">DSM 105466</strain>
    </source>
</reference>
<dbReference type="Proteomes" id="UP000258309">
    <property type="component" value="Unassembled WGS sequence"/>
</dbReference>
<evidence type="ECO:0000313" key="3">
    <source>
        <dbReference type="Proteomes" id="UP000258309"/>
    </source>
</evidence>
<feature type="region of interest" description="Disordered" evidence="1">
    <location>
        <begin position="233"/>
        <end position="259"/>
    </location>
</feature>
<comment type="caution">
    <text evidence="2">The sequence shown here is derived from an EMBL/GenBank/DDBJ whole genome shotgun (WGS) entry which is preliminary data.</text>
</comment>
<evidence type="ECO:0000256" key="1">
    <source>
        <dbReference type="SAM" id="MobiDB-lite"/>
    </source>
</evidence>
<name>A0A3E2HBQ0_SCYLI</name>
<feature type="non-terminal residue" evidence="2">
    <location>
        <position position="1"/>
    </location>
</feature>
<protein>
    <submittedName>
        <fullName evidence="2">Uncharacterized protein</fullName>
    </submittedName>
</protein>
<feature type="region of interest" description="Disordered" evidence="1">
    <location>
        <begin position="82"/>
        <end position="113"/>
    </location>
</feature>
<feature type="compositionally biased region" description="Low complexity" evidence="1">
    <location>
        <begin position="82"/>
        <end position="93"/>
    </location>
</feature>
<feature type="region of interest" description="Disordered" evidence="1">
    <location>
        <begin position="136"/>
        <end position="180"/>
    </location>
</feature>
<accession>A0A3E2HBQ0</accession>